<sequence length="590" mass="68562">MTVNYEKLAVDAVADAIAITDYLDPYVTENDKGPSWDGKFTVYSKPGNKHKKSDWLGEVPVQVKSVQKTNLSQDEIKYPVEISDLKNYLRIGGTMYFVVYITPIALKKIYYCSFLPFDLQKILKQSGKKKTKSLPFRPFPIGKNDITNIIMDCLRDMEKQSLLKNKDYGMDDAAKEFDISKLHYSMTLSGIGYTKANILEQLLNRDVYFYAQSDSGSITFPVEHMTAAKSIVEELAMTVGAGNVDYYDKYQIVHKKEGKEFRFGKSFTIVLSRDKVKFNYKLAGNLKERILDLSFVINLIESRVLRINEHEIPLNAKAEELKSFDIAEMKEQSEFLNRVDEILHKLGIKKALNIEDISDKDYEYIKILLRAFENGESIKFKEDNIPPIVPLKVSNLNIILLFKPVGEREYEILDFFKNDLEVVSQNEVDESDVFYTSQYTILDKECLVKYDNVDYGRILENVKRFESDGHYNRVNVLGLNLLMAYDETKNNEFLECAKNLFQWLYEKDSKGMPLYLMNIYQCKMRIGELSSDDKSKIYEMLVEYKDNPKFLGGLYCLLKEKEQVQKMIDKMTKVEADEFMKYPIYKLLEE</sequence>
<dbReference type="AlphaFoldDB" id="R5LYN1"/>
<organism evidence="1 2">
    <name type="scientific">Eshraghiella crossota CAG:259</name>
    <dbReference type="NCBI Taxonomy" id="1263062"/>
    <lineage>
        <taxon>Bacteria</taxon>
        <taxon>Bacillati</taxon>
        <taxon>Bacillota</taxon>
        <taxon>Clostridia</taxon>
        <taxon>Lachnospirales</taxon>
        <taxon>Lachnospiraceae</taxon>
        <taxon>Eshraghiella</taxon>
    </lineage>
</organism>
<name>R5LYN1_9FIRM</name>
<dbReference type="EMBL" id="CAYU010000092">
    <property type="protein sequence ID" value="CCY78196.1"/>
    <property type="molecule type" value="Genomic_DNA"/>
</dbReference>
<comment type="caution">
    <text evidence="1">The sequence shown here is derived from an EMBL/GenBank/DDBJ whole genome shotgun (WGS) entry which is preliminary data.</text>
</comment>
<protein>
    <recommendedName>
        <fullName evidence="3">DUF4365 domain-containing protein</fullName>
    </recommendedName>
</protein>
<reference evidence="1" key="1">
    <citation type="submission" date="2012-11" db="EMBL/GenBank/DDBJ databases">
        <title>Dependencies among metagenomic species, viruses, plasmids and units of genetic variation.</title>
        <authorList>
            <person name="Nielsen H.B."/>
            <person name="Almeida M."/>
            <person name="Juncker A.S."/>
            <person name="Rasmussen S."/>
            <person name="Li J."/>
            <person name="Sunagawa S."/>
            <person name="Plichta D."/>
            <person name="Gautier L."/>
            <person name="Le Chatelier E."/>
            <person name="Peletier E."/>
            <person name="Bonde I."/>
            <person name="Nielsen T."/>
            <person name="Manichanh C."/>
            <person name="Arumugam M."/>
            <person name="Batto J."/>
            <person name="Santos M.B.Q.D."/>
            <person name="Blom N."/>
            <person name="Borruel N."/>
            <person name="Burgdorf K.S."/>
            <person name="Boumezbeur F."/>
            <person name="Casellas F."/>
            <person name="Dore J."/>
            <person name="Guarner F."/>
            <person name="Hansen T."/>
            <person name="Hildebrand F."/>
            <person name="Kaas R.S."/>
            <person name="Kennedy S."/>
            <person name="Kristiansen K."/>
            <person name="Kultima J.R."/>
            <person name="Leonard P."/>
            <person name="Levenez F."/>
            <person name="Lund O."/>
            <person name="Moumen B."/>
            <person name="Le Paslier D."/>
            <person name="Pons N."/>
            <person name="Pedersen O."/>
            <person name="Prifti E."/>
            <person name="Qin J."/>
            <person name="Raes J."/>
            <person name="Tap J."/>
            <person name="Tims S."/>
            <person name="Ussery D.W."/>
            <person name="Yamada T."/>
            <person name="MetaHit consortium"/>
            <person name="Renault P."/>
            <person name="Sicheritz-Ponten T."/>
            <person name="Bork P."/>
            <person name="Wang J."/>
            <person name="Brunak S."/>
            <person name="Ehrlich S.D."/>
        </authorList>
    </citation>
    <scope>NUCLEOTIDE SEQUENCE [LARGE SCALE GENOMIC DNA]</scope>
</reference>
<dbReference type="Proteomes" id="UP000018300">
    <property type="component" value="Unassembled WGS sequence"/>
</dbReference>
<proteinExistence type="predicted"/>
<gene>
    <name evidence="1" type="ORF">BN569_01192</name>
</gene>
<evidence type="ECO:0000313" key="1">
    <source>
        <dbReference type="EMBL" id="CCY78196.1"/>
    </source>
</evidence>
<evidence type="ECO:0008006" key="3">
    <source>
        <dbReference type="Google" id="ProtNLM"/>
    </source>
</evidence>
<accession>R5LYN1</accession>
<evidence type="ECO:0000313" key="2">
    <source>
        <dbReference type="Proteomes" id="UP000018300"/>
    </source>
</evidence>